<reference evidence="2 3" key="1">
    <citation type="submission" date="2019-12" db="EMBL/GenBank/DDBJ databases">
        <title>Isolation and characterization of three novel carbon monoxide-oxidizing members of Halobacteria from salione crusts and soils.</title>
        <authorList>
            <person name="Myers M.R."/>
            <person name="King G.M."/>
        </authorList>
    </citation>
    <scope>NUCLEOTIDE SEQUENCE [LARGE SCALE GENOMIC DNA]</scope>
    <source>
        <strain evidence="2 3">WSA2</strain>
    </source>
</reference>
<gene>
    <name evidence="2" type="ORF">GRX01_11350</name>
</gene>
<name>A0A6B0T618_9EURY</name>
<dbReference type="Pfam" id="PF00903">
    <property type="entry name" value="Glyoxalase"/>
    <property type="match status" value="1"/>
</dbReference>
<dbReference type="PANTHER" id="PTHR21366">
    <property type="entry name" value="GLYOXALASE FAMILY PROTEIN"/>
    <property type="match status" value="1"/>
</dbReference>
<comment type="caution">
    <text evidence="2">The sequence shown here is derived from an EMBL/GenBank/DDBJ whole genome shotgun (WGS) entry which is preliminary data.</text>
</comment>
<evidence type="ECO:0000259" key="1">
    <source>
        <dbReference type="PROSITE" id="PS51819"/>
    </source>
</evidence>
<dbReference type="InterPro" id="IPR029068">
    <property type="entry name" value="Glyas_Bleomycin-R_OHBP_Dase"/>
</dbReference>
<sequence length="125" mass="13401">MKTSAIDHFVLTVSDVTASCEFYESLGAEVVTFGDDRKAVRFGDQKINLHPTDGDVTPVAAEPTVGAGDFCLLTETPIDEVEAELRERGIEVVRGPIERAGAVAPITSVYVRDPDGNLVEIGSEH</sequence>
<evidence type="ECO:0000313" key="3">
    <source>
        <dbReference type="Proteomes" id="UP000437065"/>
    </source>
</evidence>
<dbReference type="Gene3D" id="3.10.180.10">
    <property type="entry name" value="2,3-Dihydroxybiphenyl 1,2-Dioxygenase, domain 1"/>
    <property type="match status" value="1"/>
</dbReference>
<protein>
    <submittedName>
        <fullName evidence="2">VOC family protein</fullName>
    </submittedName>
</protein>
<feature type="domain" description="VOC" evidence="1">
    <location>
        <begin position="5"/>
        <end position="124"/>
    </location>
</feature>
<dbReference type="EMBL" id="WUUS01000006">
    <property type="protein sequence ID" value="MXR41929.1"/>
    <property type="molecule type" value="Genomic_DNA"/>
</dbReference>
<proteinExistence type="predicted"/>
<dbReference type="PANTHER" id="PTHR21366:SF14">
    <property type="entry name" value="GLYOXALASE DOMAIN-CONTAINING PROTEIN 5"/>
    <property type="match status" value="1"/>
</dbReference>
<dbReference type="RefSeq" id="WP_159667186.1">
    <property type="nucleotide sequence ID" value="NZ_WUUS01000006.1"/>
</dbReference>
<keyword evidence="3" id="KW-1185">Reference proteome</keyword>
<dbReference type="InterPro" id="IPR004360">
    <property type="entry name" value="Glyas_Fos-R_dOase_dom"/>
</dbReference>
<accession>A0A6B0T618</accession>
<organism evidence="2 3">
    <name type="scientific">Halobaculum saliterrae</name>
    <dbReference type="NCBI Taxonomy" id="2073113"/>
    <lineage>
        <taxon>Archaea</taxon>
        <taxon>Methanobacteriati</taxon>
        <taxon>Methanobacteriota</taxon>
        <taxon>Stenosarchaea group</taxon>
        <taxon>Halobacteria</taxon>
        <taxon>Halobacteriales</taxon>
        <taxon>Haloferacaceae</taxon>
        <taxon>Halobaculum</taxon>
    </lineage>
</organism>
<dbReference type="InterPro" id="IPR037523">
    <property type="entry name" value="VOC_core"/>
</dbReference>
<dbReference type="CDD" id="cd07253">
    <property type="entry name" value="GLOD5"/>
    <property type="match status" value="1"/>
</dbReference>
<dbReference type="AlphaFoldDB" id="A0A6B0T618"/>
<dbReference type="OrthoDB" id="6111at2157"/>
<dbReference type="SUPFAM" id="SSF54593">
    <property type="entry name" value="Glyoxalase/Bleomycin resistance protein/Dihydroxybiphenyl dioxygenase"/>
    <property type="match status" value="1"/>
</dbReference>
<dbReference type="Proteomes" id="UP000437065">
    <property type="component" value="Unassembled WGS sequence"/>
</dbReference>
<evidence type="ECO:0000313" key="2">
    <source>
        <dbReference type="EMBL" id="MXR41929.1"/>
    </source>
</evidence>
<dbReference type="InterPro" id="IPR050383">
    <property type="entry name" value="GlyoxalaseI/FosfomycinResist"/>
</dbReference>
<dbReference type="PROSITE" id="PS51819">
    <property type="entry name" value="VOC"/>
    <property type="match status" value="1"/>
</dbReference>